<dbReference type="SUPFAM" id="SSF52518">
    <property type="entry name" value="Thiamin diphosphate-binding fold (THDP-binding)"/>
    <property type="match status" value="2"/>
</dbReference>
<comment type="cofactor">
    <cofactor evidence="2">
        <name>Mn(2+)</name>
        <dbReference type="ChEBI" id="CHEBI:29035"/>
    </cofactor>
</comment>
<proteinExistence type="inferred from homology"/>
<dbReference type="InterPro" id="IPR009014">
    <property type="entry name" value="Transketo_C/PFOR_II"/>
</dbReference>
<dbReference type="Pfam" id="PF02780">
    <property type="entry name" value="Transketolase_C"/>
    <property type="match status" value="1"/>
</dbReference>
<dbReference type="Pfam" id="PF02779">
    <property type="entry name" value="Transket_pyr"/>
    <property type="match status" value="1"/>
</dbReference>
<evidence type="ECO:0000256" key="5">
    <source>
        <dbReference type="ARBA" id="ARBA00007131"/>
    </source>
</evidence>
<dbReference type="GO" id="GO:0030976">
    <property type="term" value="F:thiamine pyrophosphate binding"/>
    <property type="evidence" value="ECO:0007669"/>
    <property type="project" value="TreeGrafter"/>
</dbReference>
<dbReference type="PROSITE" id="PS00802">
    <property type="entry name" value="TRANSKETOLASE_2"/>
    <property type="match status" value="1"/>
</dbReference>
<dbReference type="PANTHER" id="PTHR43195:SF1">
    <property type="entry name" value="FI06132P-RELATED"/>
    <property type="match status" value="1"/>
</dbReference>
<evidence type="ECO:0000256" key="2">
    <source>
        <dbReference type="ARBA" id="ARBA00001936"/>
    </source>
</evidence>
<dbReference type="GO" id="GO:0019682">
    <property type="term" value="P:glyceraldehyde-3-phosphate metabolic process"/>
    <property type="evidence" value="ECO:0007669"/>
    <property type="project" value="UniProtKB-ARBA"/>
</dbReference>
<comment type="caution">
    <text evidence="14">The sequence shown here is derived from an EMBL/GenBank/DDBJ whole genome shotgun (WGS) entry which is preliminary data.</text>
</comment>
<evidence type="ECO:0000256" key="11">
    <source>
        <dbReference type="ARBA" id="ARBA00022842"/>
    </source>
</evidence>
<dbReference type="InterPro" id="IPR005474">
    <property type="entry name" value="Transketolase_N"/>
</dbReference>
<comment type="subunit">
    <text evidence="6">Homodimer.</text>
</comment>
<evidence type="ECO:0000256" key="1">
    <source>
        <dbReference type="ARBA" id="ARBA00001913"/>
    </source>
</evidence>
<dbReference type="CDD" id="cd07033">
    <property type="entry name" value="TPP_PYR_DXS_TK_like"/>
    <property type="match status" value="1"/>
</dbReference>
<dbReference type="FunFam" id="3.40.50.970:FF:000129">
    <property type="entry name" value="Transketolase"/>
    <property type="match status" value="1"/>
</dbReference>
<dbReference type="GO" id="GO:0005737">
    <property type="term" value="C:cytoplasm"/>
    <property type="evidence" value="ECO:0007669"/>
    <property type="project" value="UniProtKB-ARBA"/>
</dbReference>
<keyword evidence="12" id="KW-0786">Thiamine pyrophosphate</keyword>
<evidence type="ECO:0000256" key="4">
    <source>
        <dbReference type="ARBA" id="ARBA00001964"/>
    </source>
</evidence>
<dbReference type="Proteomes" id="UP000230027">
    <property type="component" value="Unassembled WGS sequence"/>
</dbReference>
<dbReference type="CDD" id="cd02012">
    <property type="entry name" value="TPP_TK"/>
    <property type="match status" value="1"/>
</dbReference>
<comment type="cofactor">
    <cofactor evidence="3">
        <name>Mg(2+)</name>
        <dbReference type="ChEBI" id="CHEBI:18420"/>
    </cofactor>
</comment>
<comment type="cofactor">
    <cofactor evidence="1">
        <name>Ca(2+)</name>
        <dbReference type="ChEBI" id="CHEBI:29108"/>
    </cofactor>
</comment>
<accession>A0A2M7U2Y9</accession>
<evidence type="ECO:0000256" key="8">
    <source>
        <dbReference type="ARBA" id="ARBA00022679"/>
    </source>
</evidence>
<name>A0A2M7U2Y9_9BACT</name>
<dbReference type="SUPFAM" id="SSF52922">
    <property type="entry name" value="TK C-terminal domain-like"/>
    <property type="match status" value="1"/>
</dbReference>
<evidence type="ECO:0000256" key="10">
    <source>
        <dbReference type="ARBA" id="ARBA00022837"/>
    </source>
</evidence>
<protein>
    <recommendedName>
        <fullName evidence="7">Transketolase</fullName>
    </recommendedName>
</protein>
<dbReference type="PROSITE" id="PS00801">
    <property type="entry name" value="TRANSKETOLASE_1"/>
    <property type="match status" value="1"/>
</dbReference>
<feature type="domain" description="Transketolase-like pyrimidine-binding" evidence="13">
    <location>
        <begin position="329"/>
        <end position="491"/>
    </location>
</feature>
<evidence type="ECO:0000313" key="14">
    <source>
        <dbReference type="EMBL" id="PIZ64749.1"/>
    </source>
</evidence>
<dbReference type="GO" id="GO:0004802">
    <property type="term" value="F:transketolase activity"/>
    <property type="evidence" value="ECO:0007669"/>
    <property type="project" value="TreeGrafter"/>
</dbReference>
<dbReference type="Gene3D" id="3.40.50.920">
    <property type="match status" value="1"/>
</dbReference>
<evidence type="ECO:0000256" key="7">
    <source>
        <dbReference type="ARBA" id="ARBA00016662"/>
    </source>
</evidence>
<comment type="cofactor">
    <cofactor evidence="4">
        <name>thiamine diphosphate</name>
        <dbReference type="ChEBI" id="CHEBI:58937"/>
    </cofactor>
</comment>
<keyword evidence="8" id="KW-0808">Transferase</keyword>
<reference evidence="15" key="1">
    <citation type="submission" date="2017-09" db="EMBL/GenBank/DDBJ databases">
        <title>Depth-based differentiation of microbial function through sediment-hosted aquifers and enrichment of novel symbionts in the deep terrestrial subsurface.</title>
        <authorList>
            <person name="Probst A.J."/>
            <person name="Ladd B."/>
            <person name="Jarett J.K."/>
            <person name="Geller-Mcgrath D.E."/>
            <person name="Sieber C.M.K."/>
            <person name="Emerson J.B."/>
            <person name="Anantharaman K."/>
            <person name="Thomas B.C."/>
            <person name="Malmstrom R."/>
            <person name="Stieglmeier M."/>
            <person name="Klingl A."/>
            <person name="Woyke T."/>
            <person name="Ryan C.M."/>
            <person name="Banfield J.F."/>
        </authorList>
    </citation>
    <scope>NUCLEOTIDE SEQUENCE [LARGE SCALE GENOMIC DNA]</scope>
</reference>
<comment type="similarity">
    <text evidence="5">Belongs to the transketolase family.</text>
</comment>
<evidence type="ECO:0000256" key="6">
    <source>
        <dbReference type="ARBA" id="ARBA00011738"/>
    </source>
</evidence>
<dbReference type="InterPro" id="IPR049557">
    <property type="entry name" value="Transketolase_CS"/>
</dbReference>
<dbReference type="InterPro" id="IPR051424">
    <property type="entry name" value="Transketolase-like"/>
</dbReference>
<keyword evidence="11" id="KW-0460">Magnesium</keyword>
<dbReference type="Pfam" id="PF00456">
    <property type="entry name" value="Transketolase_N"/>
    <property type="match status" value="1"/>
</dbReference>
<dbReference type="Gene3D" id="3.40.50.970">
    <property type="match status" value="2"/>
</dbReference>
<evidence type="ECO:0000256" key="9">
    <source>
        <dbReference type="ARBA" id="ARBA00022723"/>
    </source>
</evidence>
<evidence type="ECO:0000313" key="15">
    <source>
        <dbReference type="Proteomes" id="UP000230027"/>
    </source>
</evidence>
<dbReference type="EMBL" id="PFOD01000071">
    <property type="protein sequence ID" value="PIZ64749.1"/>
    <property type="molecule type" value="Genomic_DNA"/>
</dbReference>
<evidence type="ECO:0000256" key="3">
    <source>
        <dbReference type="ARBA" id="ARBA00001946"/>
    </source>
</evidence>
<dbReference type="InterPro" id="IPR005475">
    <property type="entry name" value="Transketolase-like_Pyr-bd"/>
</dbReference>
<dbReference type="NCBIfam" id="NF004559">
    <property type="entry name" value="PRK05899.2-5"/>
    <property type="match status" value="1"/>
</dbReference>
<evidence type="ECO:0000256" key="12">
    <source>
        <dbReference type="ARBA" id="ARBA00023052"/>
    </source>
</evidence>
<dbReference type="GO" id="GO:0046872">
    <property type="term" value="F:metal ion binding"/>
    <property type="evidence" value="ECO:0007669"/>
    <property type="project" value="UniProtKB-KW"/>
</dbReference>
<dbReference type="InterPro" id="IPR033248">
    <property type="entry name" value="Transketolase_C"/>
</dbReference>
<organism evidence="14 15">
    <name type="scientific">Candidatus Roizmanbacteria bacterium CG_4_10_14_0_2_um_filter_36_9</name>
    <dbReference type="NCBI Taxonomy" id="1974823"/>
    <lineage>
        <taxon>Bacteria</taxon>
        <taxon>Candidatus Roizmaniibacteriota</taxon>
    </lineage>
</organism>
<evidence type="ECO:0000259" key="13">
    <source>
        <dbReference type="SMART" id="SM00861"/>
    </source>
</evidence>
<dbReference type="PANTHER" id="PTHR43195">
    <property type="entry name" value="TRANSKETOLASE"/>
    <property type="match status" value="1"/>
</dbReference>
<gene>
    <name evidence="14" type="ORF">COY14_04115</name>
</gene>
<sequence>MKTDLKSLTSLIRHDILQMTTAAGSGHPTSSLSAVELMTALWFDGHYHYDPKDPKYIFNDRIIFSKGHAAPLLYALYHAARWLEYDELLTLRKFTSRLEGHPTTELPWVDVATGSLGQGLSVGIGMALGIKLQMKRAKRSLRFGRDDMRTPHVYVLMGDSEFSEGQVYEALQLASYYKLNNLIGILDVNRLGQRGETMLGWDLKTYENRIKSFGWNTVIIENGNDLEEVQKAFHYLTANRYLLSADTPTMIIAKTKKGAGITSVENKDGWHGKPLPKDMMEIAIHELGEIDMQLRGEVQKPEQVEIRNHKTEKSNDLPATSYQLPADTMATREAYGAAIKSIANDPNVVVLDAETSNSTYAETMKEVAPERFFEMFIAEQNMVSVALGMSKIGLIPFASSFAAFLTRAYDQIRMAGLSTPNVKIVGSHAGVSIGEDGASQMALEDIAMIRVLIHSVVLYPSDPVSTVKLVQEMRSHTGLSYLRLTRAKSDTLYRTDENFPIGGSKVFTAENNETAVIIAAGITVHEALKARNILEKKGTYVAIIDAYSVKPIDSKTIRSYAKKTGHVIIVEDHSAFGGLGDAVREALDGIPVTIHHLAVRKTPRSGTPDELLAFENIDAGAIIKAVNGEKLVP</sequence>
<dbReference type="SMART" id="SM00861">
    <property type="entry name" value="Transket_pyr"/>
    <property type="match status" value="1"/>
</dbReference>
<dbReference type="InterPro" id="IPR029061">
    <property type="entry name" value="THDP-binding"/>
</dbReference>
<dbReference type="InterPro" id="IPR020826">
    <property type="entry name" value="Transketolase_BS"/>
</dbReference>
<keyword evidence="10" id="KW-0106">Calcium</keyword>
<dbReference type="AlphaFoldDB" id="A0A2M7U2Y9"/>
<keyword evidence="9" id="KW-0479">Metal-binding</keyword>